<keyword evidence="1" id="KW-0812">Transmembrane</keyword>
<evidence type="ECO:0008006" key="4">
    <source>
        <dbReference type="Google" id="ProtNLM"/>
    </source>
</evidence>
<feature type="transmembrane region" description="Helical" evidence="1">
    <location>
        <begin position="166"/>
        <end position="187"/>
    </location>
</feature>
<proteinExistence type="predicted"/>
<accession>A0A344LE56</accession>
<dbReference type="KEGG" id="aab:A4R43_30940"/>
<dbReference type="RefSeq" id="WP_113695380.1">
    <property type="nucleotide sequence ID" value="NZ_CP015163.1"/>
</dbReference>
<feature type="transmembrane region" description="Helical" evidence="1">
    <location>
        <begin position="135"/>
        <end position="159"/>
    </location>
</feature>
<feature type="transmembrane region" description="Helical" evidence="1">
    <location>
        <begin position="18"/>
        <end position="37"/>
    </location>
</feature>
<evidence type="ECO:0000313" key="2">
    <source>
        <dbReference type="EMBL" id="AXB46330.1"/>
    </source>
</evidence>
<feature type="transmembrane region" description="Helical" evidence="1">
    <location>
        <begin position="92"/>
        <end position="115"/>
    </location>
</feature>
<dbReference type="Proteomes" id="UP000250434">
    <property type="component" value="Chromosome"/>
</dbReference>
<organism evidence="2 3">
    <name type="scientific">Amycolatopsis albispora</name>
    <dbReference type="NCBI Taxonomy" id="1804986"/>
    <lineage>
        <taxon>Bacteria</taxon>
        <taxon>Bacillati</taxon>
        <taxon>Actinomycetota</taxon>
        <taxon>Actinomycetes</taxon>
        <taxon>Pseudonocardiales</taxon>
        <taxon>Pseudonocardiaceae</taxon>
        <taxon>Amycolatopsis</taxon>
    </lineage>
</organism>
<gene>
    <name evidence="2" type="ORF">A4R43_30940</name>
</gene>
<feature type="transmembrane region" description="Helical" evidence="1">
    <location>
        <begin position="52"/>
        <end position="71"/>
    </location>
</feature>
<keyword evidence="3" id="KW-1185">Reference proteome</keyword>
<keyword evidence="1" id="KW-0472">Membrane</keyword>
<feature type="transmembrane region" description="Helical" evidence="1">
    <location>
        <begin position="230"/>
        <end position="251"/>
    </location>
</feature>
<name>A0A344LE56_9PSEU</name>
<dbReference type="AlphaFoldDB" id="A0A344LE56"/>
<sequence length="256" mass="26520">MTLLAVERIKLFTTRSPWWCALITLVVTIGFAALVTGTAEDARFVSVGSAEFGYSFGLAVVMVLAALAVTTEYRFGTIRTTFQAVPHRGSALLAKTVVVALLALVVGEIAGFGSWGIATLLQPEADLALNTTAEWINVAGIGPVFALAAVVAVAVGILIRHSAGAISLLLIYNLAVEGLVPLIPSIGDDIHKWMPFNVAHKFITGDGSANGALAGEAAGPPLSSSTLSPGWALAYFAGFAVIMLAIAITTAKKRDA</sequence>
<keyword evidence="1" id="KW-1133">Transmembrane helix</keyword>
<evidence type="ECO:0000313" key="3">
    <source>
        <dbReference type="Proteomes" id="UP000250434"/>
    </source>
</evidence>
<protein>
    <recommendedName>
        <fullName evidence="4">ABC transporter permease</fullName>
    </recommendedName>
</protein>
<dbReference type="EMBL" id="CP015163">
    <property type="protein sequence ID" value="AXB46330.1"/>
    <property type="molecule type" value="Genomic_DNA"/>
</dbReference>
<reference evidence="2 3" key="1">
    <citation type="submission" date="2016-04" db="EMBL/GenBank/DDBJ databases">
        <title>Complete genome sequence and analysis of deep-sea sediment isolate, Amycolatopsis sp. WP1.</title>
        <authorList>
            <person name="Wang H."/>
            <person name="Chen S."/>
            <person name="Wu Q."/>
        </authorList>
    </citation>
    <scope>NUCLEOTIDE SEQUENCE [LARGE SCALE GENOMIC DNA]</scope>
    <source>
        <strain evidence="2 3">WP1</strain>
    </source>
</reference>
<evidence type="ECO:0000256" key="1">
    <source>
        <dbReference type="SAM" id="Phobius"/>
    </source>
</evidence>
<dbReference type="OrthoDB" id="4336046at2"/>